<protein>
    <submittedName>
        <fullName evidence="4">Uncharacterized protein LOC108046945</fullName>
    </submittedName>
</protein>
<dbReference type="EnsemblMetazoa" id="XM_017126927.1">
    <property type="protein sequence ID" value="XP_016982416.1"/>
    <property type="gene ID" value="LOC108046945"/>
</dbReference>
<keyword evidence="1" id="KW-1133">Transmembrane helix</keyword>
<dbReference type="RefSeq" id="XP_016982416.1">
    <property type="nucleotide sequence ID" value="XM_017126927.1"/>
</dbReference>
<dbReference type="AlphaFoldDB" id="A0A6P4FAG1"/>
<name>A0A6P4FAG1_DRORH</name>
<keyword evidence="1" id="KW-0472">Membrane</keyword>
<reference evidence="4" key="2">
    <citation type="submission" date="2025-04" db="UniProtKB">
        <authorList>
            <consortium name="RefSeq"/>
        </authorList>
    </citation>
    <scope>IDENTIFICATION</scope>
</reference>
<dbReference type="GeneID" id="108046945"/>
<dbReference type="Proteomes" id="UP001652680">
    <property type="component" value="Unassembled WGS sequence"/>
</dbReference>
<proteinExistence type="predicted"/>
<reference evidence="3" key="1">
    <citation type="journal article" date="2021" name="Elife">
        <title>Highly contiguous assemblies of 101 drosophilid genomes.</title>
        <authorList>
            <person name="Kim B.Y."/>
            <person name="Wang J.R."/>
            <person name="Miller D.E."/>
            <person name="Barmina O."/>
            <person name="Delaney E."/>
            <person name="Thompson A."/>
            <person name="Comeault A.A."/>
            <person name="Peede D."/>
            <person name="D'Agostino E.R."/>
            <person name="Pelaez J."/>
            <person name="Aguilar J.M."/>
            <person name="Haji D."/>
            <person name="Matsunaga T."/>
            <person name="Armstrong E.E."/>
            <person name="Zych M."/>
            <person name="Ogawa Y."/>
            <person name="Stamenkovic-Radak M."/>
            <person name="Jelic M."/>
            <person name="Veselinovic M.S."/>
            <person name="Tanaskovic M."/>
            <person name="Eric P."/>
            <person name="Gao J.J."/>
            <person name="Katoh T.K."/>
            <person name="Toda M.J."/>
            <person name="Watabe H."/>
            <person name="Watada M."/>
            <person name="Davis J.S."/>
            <person name="Moyle L.C."/>
            <person name="Manoli G."/>
            <person name="Bertolini E."/>
            <person name="Kostal V."/>
            <person name="Hawley R.S."/>
            <person name="Takahashi A."/>
            <person name="Jones C.D."/>
            <person name="Price D.K."/>
            <person name="Whiteman N."/>
            <person name="Kopp A."/>
            <person name="Matute D.R."/>
            <person name="Petrov D.A."/>
        </authorList>
    </citation>
    <scope>NUCLEOTIDE SEQUENCE [LARGE SCALE GENOMIC DNA]</scope>
</reference>
<evidence type="ECO:0000256" key="1">
    <source>
        <dbReference type="SAM" id="Phobius"/>
    </source>
</evidence>
<dbReference type="OrthoDB" id="5428040at2759"/>
<gene>
    <name evidence="4" type="primary">LOC108046945</name>
    <name evidence="2" type="synonym">108046945</name>
</gene>
<evidence type="ECO:0000313" key="3">
    <source>
        <dbReference type="Proteomes" id="UP001652680"/>
    </source>
</evidence>
<keyword evidence="1" id="KW-0812">Transmembrane</keyword>
<keyword evidence="3" id="KW-1185">Reference proteome</keyword>
<accession>A0A6P4FAG1</accession>
<feature type="transmembrane region" description="Helical" evidence="1">
    <location>
        <begin position="31"/>
        <end position="54"/>
    </location>
</feature>
<sequence length="117" mass="14030">MDLVRPENEENRALPFWKQILLSIQWHLRPISVLIFLIKICLSVQVGVFLAMLFDEYQERTVGCPLPDSTWQGWLKRILLELRDHLMDYCDRKKRSIFTPKHIPHNDPWGLYAWPFP</sequence>
<reference evidence="2" key="3">
    <citation type="submission" date="2025-05" db="UniProtKB">
        <authorList>
            <consortium name="EnsemblMetazoa"/>
        </authorList>
    </citation>
    <scope>IDENTIFICATION</scope>
</reference>
<evidence type="ECO:0000313" key="2">
    <source>
        <dbReference type="EnsemblMetazoa" id="XP_016982416.1"/>
    </source>
</evidence>
<organism evidence="4">
    <name type="scientific">Drosophila rhopaloa</name>
    <name type="common">Fruit fly</name>
    <dbReference type="NCBI Taxonomy" id="1041015"/>
    <lineage>
        <taxon>Eukaryota</taxon>
        <taxon>Metazoa</taxon>
        <taxon>Ecdysozoa</taxon>
        <taxon>Arthropoda</taxon>
        <taxon>Hexapoda</taxon>
        <taxon>Insecta</taxon>
        <taxon>Pterygota</taxon>
        <taxon>Neoptera</taxon>
        <taxon>Endopterygota</taxon>
        <taxon>Diptera</taxon>
        <taxon>Brachycera</taxon>
        <taxon>Muscomorpha</taxon>
        <taxon>Ephydroidea</taxon>
        <taxon>Drosophilidae</taxon>
        <taxon>Drosophila</taxon>
        <taxon>Sophophora</taxon>
    </lineage>
</organism>
<evidence type="ECO:0000313" key="4">
    <source>
        <dbReference type="RefSeq" id="XP_016982416.1"/>
    </source>
</evidence>